<sequence>MTAKLDIIVLGSTGFTGRLACRYLARKAEVAGRWGIAGRSEAKLAALKAELGIDVPTFVADADQPATVDAVCAKAACVIACAGPFTRVGMPVVEACVRHGTHYVDSTGEIAFVRRAIAAHHAEAARKGVVIVPCCGFDCVPADLGNYVVHREAPEPVTVVRGYFQGNPAGVSNGTMNSVACVMDAMSTEDMSPLALVPETGVQPTGAPTRYGVWYENGRFTGFFLAAAGDERLVRRTNSLMGTSAVYVEAMQGSLAQVVRLTLATYAIFMAVMIAPVRRWLIAKYFTGTGIGPTDEAMAKSDFRCDFVGETVSGRRVETTMIAKEDAYTATALFLGECALSALTLARRGTLKGGVLTPAYAFGDELVRRSREAGVEIDTVIIGGSGGSVADEAKKVR</sequence>
<dbReference type="PANTHER" id="PTHR12286">
    <property type="entry name" value="SACCHAROPINE DEHYDROGENASE-LIKE OXIDOREDUCTASE"/>
    <property type="match status" value="1"/>
</dbReference>
<dbReference type="GO" id="GO:0005739">
    <property type="term" value="C:mitochondrion"/>
    <property type="evidence" value="ECO:0007669"/>
    <property type="project" value="TreeGrafter"/>
</dbReference>
<evidence type="ECO:0000256" key="1">
    <source>
        <dbReference type="ARBA" id="ARBA00038048"/>
    </source>
</evidence>
<comment type="caution">
    <text evidence="3">The sequence shown here is derived from an EMBL/GenBank/DDBJ whole genome shotgun (WGS) entry which is preliminary data.</text>
</comment>
<dbReference type="GO" id="GO:0009247">
    <property type="term" value="P:glycolipid biosynthetic process"/>
    <property type="evidence" value="ECO:0007669"/>
    <property type="project" value="TreeGrafter"/>
</dbReference>
<proteinExistence type="inferred from homology"/>
<dbReference type="Pfam" id="PF03435">
    <property type="entry name" value="Sacchrp_dh_NADP"/>
    <property type="match status" value="1"/>
</dbReference>
<dbReference type="SUPFAM" id="SSF51735">
    <property type="entry name" value="NAD(P)-binding Rossmann-fold domains"/>
    <property type="match status" value="1"/>
</dbReference>
<dbReference type="InterPro" id="IPR005097">
    <property type="entry name" value="Sacchrp_dh_NADP-bd"/>
</dbReference>
<dbReference type="Gene3D" id="3.40.50.720">
    <property type="entry name" value="NAD(P)-binding Rossmann-like Domain"/>
    <property type="match status" value="1"/>
</dbReference>
<evidence type="ECO:0000313" key="4">
    <source>
        <dbReference type="Proteomes" id="UP001430356"/>
    </source>
</evidence>
<gene>
    <name evidence="3" type="ORF">NESM_000163400</name>
</gene>
<keyword evidence="4" id="KW-1185">Reference proteome</keyword>
<evidence type="ECO:0000313" key="3">
    <source>
        <dbReference type="EMBL" id="KAK7201035.1"/>
    </source>
</evidence>
<accession>A0AAW0F6W6</accession>
<dbReference type="InterPro" id="IPR036291">
    <property type="entry name" value="NAD(P)-bd_dom_sf"/>
</dbReference>
<dbReference type="InterPro" id="IPR051276">
    <property type="entry name" value="Saccharopine_DH-like_oxidrdct"/>
</dbReference>
<protein>
    <submittedName>
        <fullName evidence="3">Saccharopine dehydrogenase</fullName>
    </submittedName>
</protein>
<feature type="domain" description="Saccharopine dehydrogenase NADP binding" evidence="2">
    <location>
        <begin position="7"/>
        <end position="132"/>
    </location>
</feature>
<organism evidence="3 4">
    <name type="scientific">Novymonas esmeraldas</name>
    <dbReference type="NCBI Taxonomy" id="1808958"/>
    <lineage>
        <taxon>Eukaryota</taxon>
        <taxon>Discoba</taxon>
        <taxon>Euglenozoa</taxon>
        <taxon>Kinetoplastea</taxon>
        <taxon>Metakinetoplastina</taxon>
        <taxon>Trypanosomatida</taxon>
        <taxon>Trypanosomatidae</taxon>
        <taxon>Novymonas</taxon>
    </lineage>
</organism>
<reference evidence="3 4" key="1">
    <citation type="journal article" date="2021" name="MBio">
        <title>A New Model Trypanosomatid, Novymonas esmeraldas: Genomic Perception of Its 'Candidatus Pandoraea novymonadis' Endosymbiont.</title>
        <authorList>
            <person name="Zakharova A."/>
            <person name="Saura A."/>
            <person name="Butenko A."/>
            <person name="Podesvova L."/>
            <person name="Warmusova S."/>
            <person name="Kostygov A.Y."/>
            <person name="Nenarokova A."/>
            <person name="Lukes J."/>
            <person name="Opperdoes F.R."/>
            <person name="Yurchenko V."/>
        </authorList>
    </citation>
    <scope>NUCLEOTIDE SEQUENCE [LARGE SCALE GENOMIC DNA]</scope>
    <source>
        <strain evidence="3 4">E262AT.01</strain>
    </source>
</reference>
<dbReference type="AlphaFoldDB" id="A0AAW0F6W6"/>
<dbReference type="GO" id="GO:0005886">
    <property type="term" value="C:plasma membrane"/>
    <property type="evidence" value="ECO:0007669"/>
    <property type="project" value="TreeGrafter"/>
</dbReference>
<dbReference type="Proteomes" id="UP001430356">
    <property type="component" value="Unassembled WGS sequence"/>
</dbReference>
<dbReference type="PANTHER" id="PTHR12286:SF5">
    <property type="entry name" value="SACCHAROPINE DEHYDROGENASE-LIKE OXIDOREDUCTASE"/>
    <property type="match status" value="1"/>
</dbReference>
<name>A0AAW0F6W6_9TRYP</name>
<dbReference type="GO" id="GO:0005811">
    <property type="term" value="C:lipid droplet"/>
    <property type="evidence" value="ECO:0007669"/>
    <property type="project" value="TreeGrafter"/>
</dbReference>
<evidence type="ECO:0000259" key="2">
    <source>
        <dbReference type="Pfam" id="PF03435"/>
    </source>
</evidence>
<comment type="similarity">
    <text evidence="1">Belongs to the saccharopine dehydrogenase family.</text>
</comment>
<dbReference type="EMBL" id="JAECZO010000010">
    <property type="protein sequence ID" value="KAK7201035.1"/>
    <property type="molecule type" value="Genomic_DNA"/>
</dbReference>